<dbReference type="PROSITE" id="PS00480">
    <property type="entry name" value="CITRATE_SYNTHASE"/>
    <property type="match status" value="1"/>
</dbReference>
<evidence type="ECO:0000256" key="2">
    <source>
        <dbReference type="ARBA" id="ARBA00005026"/>
    </source>
</evidence>
<feature type="compositionally biased region" description="Low complexity" evidence="11">
    <location>
        <begin position="7"/>
        <end position="27"/>
    </location>
</feature>
<evidence type="ECO:0000313" key="13">
    <source>
        <dbReference type="Proteomes" id="UP000578036"/>
    </source>
</evidence>
<dbReference type="PANTHER" id="PTHR11739:SF25">
    <property type="entry name" value="CITRATE SYNTHASE-RELATED PROTEIN DDB_G0287281"/>
    <property type="match status" value="1"/>
</dbReference>
<dbReference type="GO" id="GO:0050440">
    <property type="term" value="F:2-methylcitrate synthase activity"/>
    <property type="evidence" value="ECO:0007669"/>
    <property type="project" value="UniProtKB-EC"/>
</dbReference>
<keyword evidence="13" id="KW-1185">Reference proteome</keyword>
<proteinExistence type="inferred from homology"/>
<protein>
    <recommendedName>
        <fullName evidence="8">Citrate synthase</fullName>
    </recommendedName>
</protein>
<dbReference type="RefSeq" id="WP_183298596.1">
    <property type="nucleotide sequence ID" value="NZ_JACHWF010000001.1"/>
</dbReference>
<dbReference type="InterPro" id="IPR036969">
    <property type="entry name" value="Citrate_synthase_sf"/>
</dbReference>
<comment type="catalytic activity">
    <reaction evidence="7">
        <text>oxaloacetate + acetyl-CoA + H2O = citrate + CoA + H(+)</text>
        <dbReference type="Rhea" id="RHEA:16845"/>
        <dbReference type="ChEBI" id="CHEBI:15377"/>
        <dbReference type="ChEBI" id="CHEBI:15378"/>
        <dbReference type="ChEBI" id="CHEBI:16452"/>
        <dbReference type="ChEBI" id="CHEBI:16947"/>
        <dbReference type="ChEBI" id="CHEBI:57287"/>
        <dbReference type="ChEBI" id="CHEBI:57288"/>
        <dbReference type="EC" id="2.3.3.16"/>
    </reaction>
</comment>
<dbReference type="NCBIfam" id="NF009006">
    <property type="entry name" value="PRK12351.1"/>
    <property type="match status" value="1"/>
</dbReference>
<accession>A0A7W4V7L2</accession>
<evidence type="ECO:0000256" key="3">
    <source>
        <dbReference type="ARBA" id="ARBA00010566"/>
    </source>
</evidence>
<feature type="active site" evidence="9">
    <location>
        <position position="287"/>
    </location>
</feature>
<evidence type="ECO:0000256" key="1">
    <source>
        <dbReference type="ARBA" id="ARBA00004751"/>
    </source>
</evidence>
<dbReference type="PRINTS" id="PR00143">
    <property type="entry name" value="CITRTSNTHASE"/>
</dbReference>
<evidence type="ECO:0000256" key="4">
    <source>
        <dbReference type="ARBA" id="ARBA00022532"/>
    </source>
</evidence>
<dbReference type="AlphaFoldDB" id="A0A7W4V7L2"/>
<evidence type="ECO:0000256" key="9">
    <source>
        <dbReference type="PIRSR" id="PIRSR001369-1"/>
    </source>
</evidence>
<sequence>MPASKLAATDPTPAPAPDTGASAPAAPRAKKSVALSGVTAGNTALCTVGRTGNDLHYRGYDILDIAETCEFEEIAHLLVHGKLPTKSELAAYKAKLKSLRGLPANVKAALEWVPASAHPMDVMRTGVSVLGTVLPEKEDHNTPGARDIADRLMASLGSMLLYWYHYSHNGRRIEVETDDDSIGGHFLHLLHGEKPSALWERAMNTSLNLYAEHEFNASTFTARVIAGTGSDMYSSIAGAIGALRGPKHGGANEVAFEIQKRYDNPDEAQADITRRVGNKEVVIGFGHPVYTTGDPRNQVIKDVAKRLSKDAGSMKMFDIAERLETVMWDIKKMFPNLDWFSAVSYHMMGVPTAMFTPLFVISRTSGWAAHIIEQRIDNKIIRPSANYTGPENLKFVPIKHRK</sequence>
<reference evidence="12 13" key="1">
    <citation type="submission" date="2020-08" db="EMBL/GenBank/DDBJ databases">
        <title>Genomic Encyclopedia of Type Strains, Phase IV (KMG-V): Genome sequencing to study the core and pangenomes of soil and plant-associated prokaryotes.</title>
        <authorList>
            <person name="Whitman W."/>
        </authorList>
    </citation>
    <scope>NUCLEOTIDE SEQUENCE [LARGE SCALE GENOMIC DNA]</scope>
    <source>
        <strain evidence="12 13">SLV-2362</strain>
    </source>
</reference>
<comment type="pathway">
    <text evidence="1">Carbohydrate metabolism; tricarboxylic acid cycle; isocitrate from oxaloacetate: step 1/2.</text>
</comment>
<feature type="region of interest" description="Disordered" evidence="11">
    <location>
        <begin position="1"/>
        <end position="28"/>
    </location>
</feature>
<dbReference type="InterPro" id="IPR011278">
    <property type="entry name" value="2-MeCitrate/Citrate_synth_II"/>
</dbReference>
<gene>
    <name evidence="12" type="ORF">FHX61_000715</name>
</gene>
<dbReference type="CDD" id="cd06117">
    <property type="entry name" value="Ec2MCS_like_1"/>
    <property type="match status" value="1"/>
</dbReference>
<dbReference type="Gene3D" id="1.10.580.10">
    <property type="entry name" value="Citrate Synthase, domain 1"/>
    <property type="match status" value="1"/>
</dbReference>
<dbReference type="InterPro" id="IPR019810">
    <property type="entry name" value="Citrate_synthase_AS"/>
</dbReference>
<evidence type="ECO:0000256" key="11">
    <source>
        <dbReference type="SAM" id="MobiDB-lite"/>
    </source>
</evidence>
<dbReference type="PANTHER" id="PTHR11739">
    <property type="entry name" value="CITRATE SYNTHASE"/>
    <property type="match status" value="1"/>
</dbReference>
<dbReference type="FunFam" id="1.10.230.10:FF:000003">
    <property type="entry name" value="Citrate synthase"/>
    <property type="match status" value="1"/>
</dbReference>
<dbReference type="GO" id="GO:0006099">
    <property type="term" value="P:tricarboxylic acid cycle"/>
    <property type="evidence" value="ECO:0007669"/>
    <property type="project" value="UniProtKB-UniPathway"/>
</dbReference>
<comment type="similarity">
    <text evidence="3 8 10">Belongs to the citrate synthase family.</text>
</comment>
<name>A0A7W4V7L2_9BURK</name>
<dbReference type="Pfam" id="PF00285">
    <property type="entry name" value="Citrate_synt"/>
    <property type="match status" value="1"/>
</dbReference>
<dbReference type="Gene3D" id="1.10.230.10">
    <property type="entry name" value="Cytochrome P450-Terp, domain 2"/>
    <property type="match status" value="1"/>
</dbReference>
<evidence type="ECO:0000256" key="10">
    <source>
        <dbReference type="RuleBase" id="RU003406"/>
    </source>
</evidence>
<evidence type="ECO:0000256" key="7">
    <source>
        <dbReference type="ARBA" id="ARBA00049288"/>
    </source>
</evidence>
<dbReference type="EMBL" id="JACHWF010000001">
    <property type="protein sequence ID" value="MBB3006099.1"/>
    <property type="molecule type" value="Genomic_DNA"/>
</dbReference>
<keyword evidence="12" id="KW-0012">Acyltransferase</keyword>
<dbReference type="SUPFAM" id="SSF48256">
    <property type="entry name" value="Citrate synthase"/>
    <property type="match status" value="1"/>
</dbReference>
<dbReference type="InterPro" id="IPR016142">
    <property type="entry name" value="Citrate_synth-like_lrg_a-sub"/>
</dbReference>
<dbReference type="InterPro" id="IPR024176">
    <property type="entry name" value="Citrate_synthase_bac-typ"/>
</dbReference>
<comment type="pathway">
    <text evidence="2">Organic acid metabolism; propanoate degradation.</text>
</comment>
<keyword evidence="5 8" id="KW-0808">Transferase</keyword>
<evidence type="ECO:0000313" key="12">
    <source>
        <dbReference type="EMBL" id="MBB3006099.1"/>
    </source>
</evidence>
<dbReference type="FunFam" id="1.10.580.10:FF:000004">
    <property type="entry name" value="Citrate synthase"/>
    <property type="match status" value="1"/>
</dbReference>
<dbReference type="GO" id="GO:0005975">
    <property type="term" value="P:carbohydrate metabolic process"/>
    <property type="evidence" value="ECO:0007669"/>
    <property type="project" value="TreeGrafter"/>
</dbReference>
<evidence type="ECO:0000256" key="8">
    <source>
        <dbReference type="PIRNR" id="PIRNR001369"/>
    </source>
</evidence>
<organism evidence="12 13">
    <name type="scientific">Cupriavidus alkaliphilus</name>
    <dbReference type="NCBI Taxonomy" id="942866"/>
    <lineage>
        <taxon>Bacteria</taxon>
        <taxon>Pseudomonadati</taxon>
        <taxon>Pseudomonadota</taxon>
        <taxon>Betaproteobacteria</taxon>
        <taxon>Burkholderiales</taxon>
        <taxon>Burkholderiaceae</taxon>
        <taxon>Cupriavidus</taxon>
    </lineage>
</organism>
<dbReference type="InterPro" id="IPR016143">
    <property type="entry name" value="Citrate_synth-like_sm_a-sub"/>
</dbReference>
<evidence type="ECO:0000256" key="5">
    <source>
        <dbReference type="ARBA" id="ARBA00022679"/>
    </source>
</evidence>
<dbReference type="Proteomes" id="UP000578036">
    <property type="component" value="Unassembled WGS sequence"/>
</dbReference>
<evidence type="ECO:0000256" key="6">
    <source>
        <dbReference type="ARBA" id="ARBA00049052"/>
    </source>
</evidence>
<comment type="catalytic activity">
    <reaction evidence="6">
        <text>propanoyl-CoA + oxaloacetate + H2O = (2S,3S)-2-methylcitrate + CoA + H(+)</text>
        <dbReference type="Rhea" id="RHEA:23780"/>
        <dbReference type="ChEBI" id="CHEBI:15377"/>
        <dbReference type="ChEBI" id="CHEBI:15378"/>
        <dbReference type="ChEBI" id="CHEBI:16452"/>
        <dbReference type="ChEBI" id="CHEBI:57287"/>
        <dbReference type="ChEBI" id="CHEBI:57392"/>
        <dbReference type="ChEBI" id="CHEBI:58853"/>
        <dbReference type="EC" id="2.3.3.5"/>
    </reaction>
</comment>
<feature type="active site" evidence="9">
    <location>
        <position position="338"/>
    </location>
</feature>
<keyword evidence="4" id="KW-0816">Tricarboxylic acid cycle</keyword>
<dbReference type="InterPro" id="IPR002020">
    <property type="entry name" value="Citrate_synthase"/>
</dbReference>
<dbReference type="PIRSF" id="PIRSF001369">
    <property type="entry name" value="Citrate_synth"/>
    <property type="match status" value="1"/>
</dbReference>
<dbReference type="GO" id="GO:0019679">
    <property type="term" value="P:propionate metabolic process, methylcitrate cycle"/>
    <property type="evidence" value="ECO:0007669"/>
    <property type="project" value="TreeGrafter"/>
</dbReference>
<dbReference type="NCBIfam" id="TIGR01800">
    <property type="entry name" value="cit_synth_II"/>
    <property type="match status" value="1"/>
</dbReference>
<comment type="caution">
    <text evidence="12">The sequence shown here is derived from an EMBL/GenBank/DDBJ whole genome shotgun (WGS) entry which is preliminary data.</text>
</comment>
<dbReference type="UniPathway" id="UPA00223">
    <property type="reaction ID" value="UER00717"/>
</dbReference>
<dbReference type="GO" id="GO:0036440">
    <property type="term" value="F:citrate synthase activity"/>
    <property type="evidence" value="ECO:0007669"/>
    <property type="project" value="UniProtKB-EC"/>
</dbReference>
<dbReference type="GO" id="GO:0005737">
    <property type="term" value="C:cytoplasm"/>
    <property type="evidence" value="ECO:0007669"/>
    <property type="project" value="InterPro"/>
</dbReference>